<evidence type="ECO:0000259" key="9">
    <source>
        <dbReference type="PROSITE" id="PS50850"/>
    </source>
</evidence>
<evidence type="ECO:0000256" key="6">
    <source>
        <dbReference type="ARBA" id="ARBA00022989"/>
    </source>
</evidence>
<evidence type="ECO:0000256" key="8">
    <source>
        <dbReference type="SAM" id="Phobius"/>
    </source>
</evidence>
<comment type="similarity">
    <text evidence="2">Belongs to the major facilitator superfamily. TCR/Tet family.</text>
</comment>
<dbReference type="FunFam" id="1.20.1720.10:FF:000004">
    <property type="entry name" value="EmrB/QacA family drug resistance transporter"/>
    <property type="match status" value="1"/>
</dbReference>
<dbReference type="Gene3D" id="1.20.1720.10">
    <property type="entry name" value="Multidrug resistance protein D"/>
    <property type="match status" value="1"/>
</dbReference>
<evidence type="ECO:0000256" key="2">
    <source>
        <dbReference type="ARBA" id="ARBA00007520"/>
    </source>
</evidence>
<dbReference type="GO" id="GO:0005886">
    <property type="term" value="C:plasma membrane"/>
    <property type="evidence" value="ECO:0007669"/>
    <property type="project" value="UniProtKB-SubCell"/>
</dbReference>
<dbReference type="OrthoDB" id="3846112at2"/>
<feature type="domain" description="Major facilitator superfamily (MFS) profile" evidence="9">
    <location>
        <begin position="28"/>
        <end position="517"/>
    </location>
</feature>
<dbReference type="InterPro" id="IPR011701">
    <property type="entry name" value="MFS"/>
</dbReference>
<dbReference type="GO" id="GO:0022857">
    <property type="term" value="F:transmembrane transporter activity"/>
    <property type="evidence" value="ECO:0007669"/>
    <property type="project" value="InterPro"/>
</dbReference>
<feature type="transmembrane region" description="Helical" evidence="8">
    <location>
        <begin position="62"/>
        <end position="81"/>
    </location>
</feature>
<sequence>MVREDSIPPADVPAKTSGPMTHRQILVVMFGLMLGMFLAALDQSIVGTAMPKIVSQFNGLDHMSWTVTAYLLTSTAAVPLYGKISDQIGRRPVYLFAIVIFLVGSALAGMSQNMGQLIGFRAVQGLGGGGLMSLSLAIIGDVIPPRDRGRYQGLFGAVFAVSSVAGPLLGGFFTDHLSWRWIFYINLPVGVVALFVAAAVLKIDQRKQKHTIDWAGAALLVGGVTALLLVTSWSGTANGWTSATTLLLGVGGVLALVLFALVERRAAEPIMPPHLFRDHTFSLTSGIGFVVGLAMFGAIIYLPIYLQVVRGDSPTGSGLRMIPMMIGLLAASIISGRVISKTGTYKMWPLLGTSVTIVGLVLLSRLRLDTSMWLLGLFMVLMGIGLGCVMQVLVLAVQNSVEMKDMGAATAGSMFFRSIGGAFGTAIFGTVLTSRLNHHISEGVAAAGLKGQGGGGFAAGGEEKLTSGGRAAIEQLPVQLQDIVLNGFVKALDDLFLVGIPFVLVALVLAFFIREVPLRGHGGGQDQDKAEQAPIPVME</sequence>
<keyword evidence="11" id="KW-1185">Reference proteome</keyword>
<gene>
    <name evidence="10" type="ORF">C7M71_016685</name>
</gene>
<comment type="subcellular location">
    <subcellularLocation>
        <location evidence="1">Cell membrane</location>
        <topology evidence="1">Multi-pass membrane protein</topology>
    </subcellularLocation>
</comment>
<evidence type="ECO:0000256" key="7">
    <source>
        <dbReference type="ARBA" id="ARBA00023136"/>
    </source>
</evidence>
<evidence type="ECO:0000256" key="4">
    <source>
        <dbReference type="ARBA" id="ARBA00022475"/>
    </source>
</evidence>
<keyword evidence="7 8" id="KW-0472">Membrane</keyword>
<feature type="transmembrane region" description="Helical" evidence="8">
    <location>
        <begin position="348"/>
        <end position="366"/>
    </location>
</feature>
<dbReference type="Pfam" id="PF07690">
    <property type="entry name" value="MFS_1"/>
    <property type="match status" value="1"/>
</dbReference>
<evidence type="ECO:0000313" key="10">
    <source>
        <dbReference type="EMBL" id="AXI78810.1"/>
    </source>
</evidence>
<feature type="transmembrane region" description="Helical" evidence="8">
    <location>
        <begin position="151"/>
        <end position="169"/>
    </location>
</feature>
<dbReference type="NCBIfam" id="TIGR00711">
    <property type="entry name" value="efflux_EmrB"/>
    <property type="match status" value="1"/>
</dbReference>
<proteinExistence type="inferred from homology"/>
<dbReference type="PROSITE" id="PS50850">
    <property type="entry name" value="MFS"/>
    <property type="match status" value="1"/>
</dbReference>
<dbReference type="PANTHER" id="PTHR23501">
    <property type="entry name" value="MAJOR FACILITATOR SUPERFAMILY"/>
    <property type="match status" value="1"/>
</dbReference>
<dbReference type="Proteomes" id="UP000249340">
    <property type="component" value="Chromosome"/>
</dbReference>
<evidence type="ECO:0000313" key="11">
    <source>
        <dbReference type="Proteomes" id="UP000249340"/>
    </source>
</evidence>
<protein>
    <submittedName>
        <fullName evidence="10">MFS transporter</fullName>
    </submittedName>
</protein>
<keyword evidence="3" id="KW-0813">Transport</keyword>
<feature type="transmembrane region" description="Helical" evidence="8">
    <location>
        <begin position="240"/>
        <end position="262"/>
    </location>
</feature>
<organism evidence="10 11">
    <name type="scientific">Peterkaempfera bronchialis</name>
    <dbReference type="NCBI Taxonomy" id="2126346"/>
    <lineage>
        <taxon>Bacteria</taxon>
        <taxon>Bacillati</taxon>
        <taxon>Actinomycetota</taxon>
        <taxon>Actinomycetes</taxon>
        <taxon>Kitasatosporales</taxon>
        <taxon>Streptomycetaceae</taxon>
        <taxon>Peterkaempfera</taxon>
    </lineage>
</organism>
<feature type="transmembrane region" description="Helical" evidence="8">
    <location>
        <begin position="283"/>
        <end position="306"/>
    </location>
</feature>
<dbReference type="SUPFAM" id="SSF103473">
    <property type="entry name" value="MFS general substrate transporter"/>
    <property type="match status" value="1"/>
</dbReference>
<dbReference type="Gene3D" id="1.20.1250.20">
    <property type="entry name" value="MFS general substrate transporter like domains"/>
    <property type="match status" value="1"/>
</dbReference>
<dbReference type="InterPro" id="IPR004638">
    <property type="entry name" value="EmrB-like"/>
</dbReference>
<name>A0A345SYK5_9ACTN</name>
<dbReference type="PRINTS" id="PR01036">
    <property type="entry name" value="TCRTETB"/>
</dbReference>
<feature type="transmembrane region" description="Helical" evidence="8">
    <location>
        <begin position="118"/>
        <end position="139"/>
    </location>
</feature>
<evidence type="ECO:0000256" key="3">
    <source>
        <dbReference type="ARBA" id="ARBA00022448"/>
    </source>
</evidence>
<keyword evidence="6 8" id="KW-1133">Transmembrane helix</keyword>
<feature type="transmembrane region" description="Helical" evidence="8">
    <location>
        <begin position="372"/>
        <end position="397"/>
    </location>
</feature>
<dbReference type="InterPro" id="IPR020846">
    <property type="entry name" value="MFS_dom"/>
</dbReference>
<feature type="transmembrane region" description="Helical" evidence="8">
    <location>
        <begin position="181"/>
        <end position="201"/>
    </location>
</feature>
<evidence type="ECO:0000256" key="1">
    <source>
        <dbReference type="ARBA" id="ARBA00004651"/>
    </source>
</evidence>
<accession>A0A345SYK5</accession>
<keyword evidence="5 8" id="KW-0812">Transmembrane</keyword>
<dbReference type="KEGG" id="stri:C7M71_016685"/>
<feature type="transmembrane region" description="Helical" evidence="8">
    <location>
        <begin position="495"/>
        <end position="513"/>
    </location>
</feature>
<feature type="transmembrane region" description="Helical" evidence="8">
    <location>
        <begin position="93"/>
        <end position="112"/>
    </location>
</feature>
<dbReference type="InterPro" id="IPR036259">
    <property type="entry name" value="MFS_trans_sf"/>
</dbReference>
<feature type="transmembrane region" description="Helical" evidence="8">
    <location>
        <begin position="25"/>
        <end position="50"/>
    </location>
</feature>
<keyword evidence="4" id="KW-1003">Cell membrane</keyword>
<dbReference type="PANTHER" id="PTHR23501:SF197">
    <property type="entry name" value="COMD"/>
    <property type="match status" value="1"/>
</dbReference>
<reference evidence="11" key="1">
    <citation type="submission" date="2018-07" db="EMBL/GenBank/DDBJ databases">
        <title>Streptacidiphilus bronchialis DSM 106435 chromosome.</title>
        <authorList>
            <person name="Batra D."/>
            <person name="Gulvik C.A."/>
        </authorList>
    </citation>
    <scope>NUCLEOTIDE SEQUENCE [LARGE SCALE GENOMIC DNA]</scope>
    <source>
        <strain evidence="11">DSM 106435</strain>
    </source>
</reference>
<dbReference type="AlphaFoldDB" id="A0A345SYK5"/>
<dbReference type="CDD" id="cd17502">
    <property type="entry name" value="MFS_Azr1_MDR_like"/>
    <property type="match status" value="1"/>
</dbReference>
<dbReference type="EMBL" id="CP031264">
    <property type="protein sequence ID" value="AXI78810.1"/>
    <property type="molecule type" value="Genomic_DNA"/>
</dbReference>
<feature type="transmembrane region" description="Helical" evidence="8">
    <location>
        <begin position="213"/>
        <end position="234"/>
    </location>
</feature>
<feature type="transmembrane region" description="Helical" evidence="8">
    <location>
        <begin position="409"/>
        <end position="432"/>
    </location>
</feature>
<feature type="transmembrane region" description="Helical" evidence="8">
    <location>
        <begin position="318"/>
        <end position="336"/>
    </location>
</feature>
<evidence type="ECO:0000256" key="5">
    <source>
        <dbReference type="ARBA" id="ARBA00022692"/>
    </source>
</evidence>